<accession>A0A812SFA9</accession>
<dbReference type="AlphaFoldDB" id="A0A812SFA9"/>
<keyword evidence="2" id="KW-1185">Reference proteome</keyword>
<organism evidence="1 2">
    <name type="scientific">Symbiodinium necroappetens</name>
    <dbReference type="NCBI Taxonomy" id="1628268"/>
    <lineage>
        <taxon>Eukaryota</taxon>
        <taxon>Sar</taxon>
        <taxon>Alveolata</taxon>
        <taxon>Dinophyceae</taxon>
        <taxon>Suessiales</taxon>
        <taxon>Symbiodiniaceae</taxon>
        <taxon>Symbiodinium</taxon>
    </lineage>
</organism>
<comment type="caution">
    <text evidence="1">The sequence shown here is derived from an EMBL/GenBank/DDBJ whole genome shotgun (WGS) entry which is preliminary data.</text>
</comment>
<proteinExistence type="predicted"/>
<reference evidence="1" key="1">
    <citation type="submission" date="2021-02" db="EMBL/GenBank/DDBJ databases">
        <authorList>
            <person name="Dougan E. K."/>
            <person name="Rhodes N."/>
            <person name="Thang M."/>
            <person name="Chan C."/>
        </authorList>
    </citation>
    <scope>NUCLEOTIDE SEQUENCE</scope>
</reference>
<evidence type="ECO:0000313" key="1">
    <source>
        <dbReference type="EMBL" id="CAE7478858.1"/>
    </source>
</evidence>
<protein>
    <submittedName>
        <fullName evidence="1">Uncharacterized protein</fullName>
    </submittedName>
</protein>
<dbReference type="EMBL" id="CAJNJA010021589">
    <property type="protein sequence ID" value="CAE7478858.1"/>
    <property type="molecule type" value="Genomic_DNA"/>
</dbReference>
<dbReference type="Proteomes" id="UP000601435">
    <property type="component" value="Unassembled WGS sequence"/>
</dbReference>
<feature type="non-terminal residue" evidence="1">
    <location>
        <position position="103"/>
    </location>
</feature>
<name>A0A812SFA9_9DINO</name>
<feature type="non-terminal residue" evidence="1">
    <location>
        <position position="1"/>
    </location>
</feature>
<evidence type="ECO:0000313" key="2">
    <source>
        <dbReference type="Proteomes" id="UP000601435"/>
    </source>
</evidence>
<dbReference type="OrthoDB" id="10333477at2759"/>
<sequence>VPVYTKALVEATPFSALIFGLILVRGHFAWGRDRLCLDPTGGGDSSMARASECRHRLHLCSRDHPQVDRLWLPWLLAGAAGLVEHFRFLHRSRLCVGDGHGSV</sequence>
<gene>
    <name evidence="1" type="ORF">SNEC2469_LOCUS13533</name>
</gene>